<dbReference type="Proteomes" id="UP000037035">
    <property type="component" value="Unassembled WGS sequence"/>
</dbReference>
<sequence length="228" mass="25666">MDEVNPTILKTTIEAIPMLSEENFSSWRTQITALFKFGGVKDQMINGEPALEESDNTILCAIIIAKLSSTTHNNIVNSTNEDDTQELWKGITKRFISSKPLNRARVYNLFANISFDASNIEKFITEVRSSLVKMEDVGIRLDPDIITYNLIRRLPASLDNIKQAITHSKNGEDIKPETLLNHLEIHVNELKVSSNGTKLEAVSMYTNKDKRCTPGKHNPLADHPSERC</sequence>
<gene>
    <name evidence="1" type="ORF">VP01_1222g4</name>
</gene>
<dbReference type="AlphaFoldDB" id="A0A0L6VPZ8"/>
<proteinExistence type="predicted"/>
<name>A0A0L6VPZ8_9BASI</name>
<organism evidence="1 2">
    <name type="scientific">Puccinia sorghi</name>
    <dbReference type="NCBI Taxonomy" id="27349"/>
    <lineage>
        <taxon>Eukaryota</taxon>
        <taxon>Fungi</taxon>
        <taxon>Dikarya</taxon>
        <taxon>Basidiomycota</taxon>
        <taxon>Pucciniomycotina</taxon>
        <taxon>Pucciniomycetes</taxon>
        <taxon>Pucciniales</taxon>
        <taxon>Pucciniaceae</taxon>
        <taxon>Puccinia</taxon>
    </lineage>
</organism>
<dbReference type="OrthoDB" id="2847449at2759"/>
<dbReference type="VEuPathDB" id="FungiDB:VP01_1222g4"/>
<protein>
    <recommendedName>
        <fullName evidence="3">DUF4219 domain-containing protein</fullName>
    </recommendedName>
</protein>
<dbReference type="Pfam" id="PF14223">
    <property type="entry name" value="Retrotran_gag_2"/>
    <property type="match status" value="1"/>
</dbReference>
<reference evidence="1 2" key="1">
    <citation type="submission" date="2015-08" db="EMBL/GenBank/DDBJ databases">
        <title>Next Generation Sequencing and Analysis of the Genome of Puccinia sorghi L Schw, the Causal Agent of Maize Common Rust.</title>
        <authorList>
            <person name="Rochi L."/>
            <person name="Burguener G."/>
            <person name="Darino M."/>
            <person name="Turjanski A."/>
            <person name="Kreff E."/>
            <person name="Dieguez M.J."/>
            <person name="Sacco F."/>
        </authorList>
    </citation>
    <scope>NUCLEOTIDE SEQUENCE [LARGE SCALE GENOMIC DNA]</scope>
    <source>
        <strain evidence="1 2">RO10H11247</strain>
    </source>
</reference>
<evidence type="ECO:0008006" key="3">
    <source>
        <dbReference type="Google" id="ProtNLM"/>
    </source>
</evidence>
<evidence type="ECO:0000313" key="1">
    <source>
        <dbReference type="EMBL" id="KNZ62796.1"/>
    </source>
</evidence>
<accession>A0A0L6VPZ8</accession>
<evidence type="ECO:0000313" key="2">
    <source>
        <dbReference type="Proteomes" id="UP000037035"/>
    </source>
</evidence>
<comment type="caution">
    <text evidence="1">The sequence shown here is derived from an EMBL/GenBank/DDBJ whole genome shotgun (WGS) entry which is preliminary data.</text>
</comment>
<dbReference type="EMBL" id="LAVV01002477">
    <property type="protein sequence ID" value="KNZ62796.1"/>
    <property type="molecule type" value="Genomic_DNA"/>
</dbReference>
<keyword evidence="2" id="KW-1185">Reference proteome</keyword>